<organism evidence="7 8">
    <name type="scientific">Gottfriedia endophytica</name>
    <dbReference type="NCBI Taxonomy" id="2820819"/>
    <lineage>
        <taxon>Bacteria</taxon>
        <taxon>Bacillati</taxon>
        <taxon>Bacillota</taxon>
        <taxon>Bacilli</taxon>
        <taxon>Bacillales</taxon>
        <taxon>Bacillaceae</taxon>
        <taxon>Gottfriedia</taxon>
    </lineage>
</organism>
<gene>
    <name evidence="7" type="ORF">J5Y03_05265</name>
</gene>
<evidence type="ECO:0000256" key="4">
    <source>
        <dbReference type="ARBA" id="ARBA00022989"/>
    </source>
</evidence>
<protein>
    <submittedName>
        <fullName evidence="7">TerC family protein</fullName>
    </submittedName>
</protein>
<sequence>MELSYLWSIFFIITIDIILGGDNAIVIALACRKLPSKKRNFAIILGTIIAISLRIILTLGAIFVLKVPFLHLIGGILLLYISYNLLIQENDHLSSIKENYSVFQAIRTIVFADLVMGIDNVLAIAGASNGHPSLVIFGLCISIPIIIWGSKVVLFFLERFPILVFIGAGVLAITAGNMLIEEPFIASLIGNDNYLNILIPTSCVLLITTVGGFFNFLKLKKREM</sequence>
<evidence type="ECO:0000313" key="8">
    <source>
        <dbReference type="Proteomes" id="UP000682134"/>
    </source>
</evidence>
<dbReference type="Proteomes" id="UP000682134">
    <property type="component" value="Unassembled WGS sequence"/>
</dbReference>
<feature type="transmembrane region" description="Helical" evidence="6">
    <location>
        <begin position="41"/>
        <end position="63"/>
    </location>
</feature>
<proteinExistence type="inferred from homology"/>
<keyword evidence="4 6" id="KW-1133">Transmembrane helix</keyword>
<dbReference type="InterPro" id="IPR005496">
    <property type="entry name" value="Integral_membrane_TerC"/>
</dbReference>
<dbReference type="NCBIfam" id="TIGR03717">
    <property type="entry name" value="R_switched_YjbE"/>
    <property type="match status" value="1"/>
</dbReference>
<feature type="transmembrane region" description="Helical" evidence="6">
    <location>
        <begin position="6"/>
        <end position="29"/>
    </location>
</feature>
<keyword evidence="8" id="KW-1185">Reference proteome</keyword>
<dbReference type="PANTHER" id="PTHR30238:SF4">
    <property type="entry name" value="SLL1022 PROTEIN"/>
    <property type="match status" value="1"/>
</dbReference>
<feature type="transmembrane region" description="Helical" evidence="6">
    <location>
        <begin position="108"/>
        <end position="128"/>
    </location>
</feature>
<reference evidence="7" key="1">
    <citation type="submission" date="2021-04" db="EMBL/GenBank/DDBJ databases">
        <title>Genome seq and assembly of Bacillus sp.</title>
        <authorList>
            <person name="Chhetri G."/>
        </authorList>
    </citation>
    <scope>NUCLEOTIDE SEQUENCE</scope>
    <source>
        <strain evidence="7">RG28</strain>
    </source>
</reference>
<evidence type="ECO:0000256" key="1">
    <source>
        <dbReference type="ARBA" id="ARBA00004141"/>
    </source>
</evidence>
<feature type="transmembrane region" description="Helical" evidence="6">
    <location>
        <begin position="162"/>
        <end position="180"/>
    </location>
</feature>
<feature type="transmembrane region" description="Helical" evidence="6">
    <location>
        <begin position="69"/>
        <end position="87"/>
    </location>
</feature>
<evidence type="ECO:0000256" key="5">
    <source>
        <dbReference type="ARBA" id="ARBA00023136"/>
    </source>
</evidence>
<dbReference type="Pfam" id="PF03741">
    <property type="entry name" value="TerC"/>
    <property type="match status" value="1"/>
</dbReference>
<name>A0A940SI41_9BACI</name>
<keyword evidence="3 6" id="KW-0812">Transmembrane</keyword>
<dbReference type="AlphaFoldDB" id="A0A940SI41"/>
<keyword evidence="5 6" id="KW-0472">Membrane</keyword>
<evidence type="ECO:0000256" key="6">
    <source>
        <dbReference type="SAM" id="Phobius"/>
    </source>
</evidence>
<comment type="subcellular location">
    <subcellularLocation>
        <location evidence="1">Membrane</location>
        <topology evidence="1">Multi-pass membrane protein</topology>
    </subcellularLocation>
</comment>
<feature type="transmembrane region" description="Helical" evidence="6">
    <location>
        <begin position="134"/>
        <end position="157"/>
    </location>
</feature>
<dbReference type="PANTHER" id="PTHR30238">
    <property type="entry name" value="MEMBRANE BOUND PREDICTED REDOX MODULATOR"/>
    <property type="match status" value="1"/>
</dbReference>
<comment type="similarity">
    <text evidence="2">Belongs to the TerC family.</text>
</comment>
<feature type="transmembrane region" description="Helical" evidence="6">
    <location>
        <begin position="195"/>
        <end position="217"/>
    </location>
</feature>
<dbReference type="GO" id="GO:0016020">
    <property type="term" value="C:membrane"/>
    <property type="evidence" value="ECO:0007669"/>
    <property type="project" value="UniProtKB-SubCell"/>
</dbReference>
<accession>A0A940SI41</accession>
<comment type="caution">
    <text evidence="7">The sequence shown here is derived from an EMBL/GenBank/DDBJ whole genome shotgun (WGS) entry which is preliminary data.</text>
</comment>
<evidence type="ECO:0000256" key="2">
    <source>
        <dbReference type="ARBA" id="ARBA00007511"/>
    </source>
</evidence>
<evidence type="ECO:0000256" key="3">
    <source>
        <dbReference type="ARBA" id="ARBA00022692"/>
    </source>
</evidence>
<dbReference type="RefSeq" id="WP_209403299.1">
    <property type="nucleotide sequence ID" value="NZ_JAGIYQ010000003.1"/>
</dbReference>
<dbReference type="EMBL" id="JAGIYQ010000003">
    <property type="protein sequence ID" value="MBP0724595.1"/>
    <property type="molecule type" value="Genomic_DNA"/>
</dbReference>
<dbReference type="InterPro" id="IPR022301">
    <property type="entry name" value="Integral_membrane_YjbE"/>
</dbReference>
<evidence type="ECO:0000313" key="7">
    <source>
        <dbReference type="EMBL" id="MBP0724595.1"/>
    </source>
</evidence>